<gene>
    <name evidence="1" type="ORF">CES86_1436</name>
</gene>
<accession>A0A256GV27</accession>
<evidence type="ECO:0000313" key="2">
    <source>
        <dbReference type="Proteomes" id="UP000216363"/>
    </source>
</evidence>
<evidence type="ECO:0000313" key="1">
    <source>
        <dbReference type="EMBL" id="OYR30989.1"/>
    </source>
</evidence>
<reference evidence="1 2" key="1">
    <citation type="submission" date="2017-07" db="EMBL/GenBank/DDBJ databases">
        <title>Draft genome of Ochrobactrum lupini type strain LUP21.</title>
        <authorList>
            <person name="Krzyzanowska D.M."/>
            <person name="Jafra S."/>
        </authorList>
    </citation>
    <scope>NUCLEOTIDE SEQUENCE [LARGE SCALE GENOMIC DNA]</scope>
    <source>
        <strain evidence="1 2">LUP21</strain>
    </source>
</reference>
<comment type="caution">
    <text evidence="1">The sequence shown here is derived from an EMBL/GenBank/DDBJ whole genome shotgun (WGS) entry which is preliminary data.</text>
</comment>
<dbReference type="Proteomes" id="UP000216363">
    <property type="component" value="Unassembled WGS sequence"/>
</dbReference>
<sequence>MALYAADTLSIEALERVANCYADVLKALDCHDACSRK</sequence>
<organism evidence="1 2">
    <name type="scientific">Brucella lupini</name>
    <dbReference type="NCBI Taxonomy" id="255457"/>
    <lineage>
        <taxon>Bacteria</taxon>
        <taxon>Pseudomonadati</taxon>
        <taxon>Pseudomonadota</taxon>
        <taxon>Alphaproteobacteria</taxon>
        <taxon>Hyphomicrobiales</taxon>
        <taxon>Brucellaceae</taxon>
        <taxon>Brucella/Ochrobactrum group</taxon>
        <taxon>Brucella</taxon>
    </lineage>
</organism>
<name>A0A256GV27_9HYPH</name>
<protein>
    <submittedName>
        <fullName evidence="1">Uncharacterized protein</fullName>
    </submittedName>
</protein>
<proteinExistence type="predicted"/>
<dbReference type="EMBL" id="NNRN01000042">
    <property type="protein sequence ID" value="OYR30989.1"/>
    <property type="molecule type" value="Genomic_DNA"/>
</dbReference>
<dbReference type="AlphaFoldDB" id="A0A256GV27"/>